<dbReference type="InterPro" id="IPR028994">
    <property type="entry name" value="Integrin_alpha_N"/>
</dbReference>
<dbReference type="Proteomes" id="UP001370348">
    <property type="component" value="Chromosome"/>
</dbReference>
<keyword evidence="1" id="KW-0732">Signal</keyword>
<reference evidence="2 3" key="1">
    <citation type="submission" date="2021-12" db="EMBL/GenBank/DDBJ databases">
        <title>Discovery of the Pendulisporaceae a myxobacterial family with distinct sporulation behavior and unique specialized metabolism.</title>
        <authorList>
            <person name="Garcia R."/>
            <person name="Popoff A."/>
            <person name="Bader C.D."/>
            <person name="Loehr J."/>
            <person name="Walesch S."/>
            <person name="Walt C."/>
            <person name="Boldt J."/>
            <person name="Bunk B."/>
            <person name="Haeckl F.J.F.P.J."/>
            <person name="Gunesch A.P."/>
            <person name="Birkelbach J."/>
            <person name="Nuebel U."/>
            <person name="Pietschmann T."/>
            <person name="Bach T."/>
            <person name="Mueller R."/>
        </authorList>
    </citation>
    <scope>NUCLEOTIDE SEQUENCE [LARGE SCALE GENOMIC DNA]</scope>
    <source>
        <strain evidence="2 3">MSr11954</strain>
    </source>
</reference>
<protein>
    <submittedName>
        <fullName evidence="2">VCBS repeat-containing protein</fullName>
    </submittedName>
</protein>
<name>A0ABZ2M3Q7_9BACT</name>
<dbReference type="PANTHER" id="PTHR44103">
    <property type="entry name" value="PROPROTEIN CONVERTASE P"/>
    <property type="match status" value="1"/>
</dbReference>
<evidence type="ECO:0000256" key="1">
    <source>
        <dbReference type="ARBA" id="ARBA00022729"/>
    </source>
</evidence>
<keyword evidence="3" id="KW-1185">Reference proteome</keyword>
<evidence type="ECO:0000313" key="2">
    <source>
        <dbReference type="EMBL" id="WXB16047.1"/>
    </source>
</evidence>
<proteinExistence type="predicted"/>
<dbReference type="SUPFAM" id="SSF69318">
    <property type="entry name" value="Integrin alpha N-terminal domain"/>
    <property type="match status" value="1"/>
</dbReference>
<accession>A0ABZ2M3Q7</accession>
<dbReference type="PANTHER" id="PTHR44103:SF1">
    <property type="entry name" value="PROPROTEIN CONVERTASE P"/>
    <property type="match status" value="1"/>
</dbReference>
<evidence type="ECO:0000313" key="3">
    <source>
        <dbReference type="Proteomes" id="UP001370348"/>
    </source>
</evidence>
<dbReference type="Pfam" id="PF13517">
    <property type="entry name" value="FG-GAP_3"/>
    <property type="match status" value="2"/>
</dbReference>
<dbReference type="EMBL" id="CP089984">
    <property type="protein sequence ID" value="WXB16047.1"/>
    <property type="molecule type" value="Genomic_DNA"/>
</dbReference>
<gene>
    <name evidence="2" type="ORF">LZC94_01970</name>
</gene>
<dbReference type="RefSeq" id="WP_394825676.1">
    <property type="nucleotide sequence ID" value="NZ_CP089984.1"/>
</dbReference>
<dbReference type="InterPro" id="IPR013517">
    <property type="entry name" value="FG-GAP"/>
</dbReference>
<sequence length="424" mass="45900">MSALPCVPGGPTQQDASNAAALNPQLAKKMRGNMNAYNSSCARAVVQAVKGRGLNQRAAAIAIATTIVESSIANLDSGDRDSVGLFQQRSSWGTFAERTNPVWATNKFLDVMESFYPNGSWNTAPIGEVAANVQRPAAQYRYRYAVEADDAVKIANALWNMKRPSLSGEGRAEIMALHDNGDIQAWYNVAGFKEMPWGGSVTIGRGFSDPSRVRFADLDGDGYSDIIAIQENGDVQAWHNGGAFKEMPWDGAAIIGRDFFDPNRVRLADLDGDGRAEIMAIQENGDIQAWHNGGGFKEMPWDGAAIIGRGFLDPNEVQLADLDGDGRAEIMAIHPNGEIQAWYNAGGFKEMPWGDSTIVGRGFTDPSRARFADLDGDGRAEIMAIQSNGDVQAWHNDGGFKEMPWGASLVIAIGFTDPTRTFFP</sequence>
<organism evidence="2 3">
    <name type="scientific">Pendulispora albinea</name>
    <dbReference type="NCBI Taxonomy" id="2741071"/>
    <lineage>
        <taxon>Bacteria</taxon>
        <taxon>Pseudomonadati</taxon>
        <taxon>Myxococcota</taxon>
        <taxon>Myxococcia</taxon>
        <taxon>Myxococcales</taxon>
        <taxon>Sorangiineae</taxon>
        <taxon>Pendulisporaceae</taxon>
        <taxon>Pendulispora</taxon>
    </lineage>
</organism>